<keyword evidence="1 2" id="KW-0238">DNA-binding</keyword>
<evidence type="ECO:0000313" key="6">
    <source>
        <dbReference type="Proteomes" id="UP000295182"/>
    </source>
</evidence>
<dbReference type="InterPro" id="IPR009057">
    <property type="entry name" value="Homeodomain-like_sf"/>
</dbReference>
<dbReference type="Gene3D" id="1.10.357.10">
    <property type="entry name" value="Tetracycline Repressor, domain 2"/>
    <property type="match status" value="1"/>
</dbReference>
<keyword evidence="6" id="KW-1185">Reference proteome</keyword>
<evidence type="ECO:0000256" key="1">
    <source>
        <dbReference type="ARBA" id="ARBA00023125"/>
    </source>
</evidence>
<dbReference type="RefSeq" id="WP_157983723.1">
    <property type="nucleotide sequence ID" value="NZ_QXNC01000048.1"/>
</dbReference>
<dbReference type="InterPro" id="IPR001647">
    <property type="entry name" value="HTH_TetR"/>
</dbReference>
<dbReference type="AlphaFoldDB" id="A0A4R2N3N5"/>
<gene>
    <name evidence="5" type="ORF">EV674_1285</name>
</gene>
<protein>
    <submittedName>
        <fullName evidence="5">TetR family transcriptional regulator</fullName>
    </submittedName>
</protein>
<dbReference type="Proteomes" id="UP000295182">
    <property type="component" value="Unassembled WGS sequence"/>
</dbReference>
<evidence type="ECO:0000256" key="3">
    <source>
        <dbReference type="SAM" id="MobiDB-lite"/>
    </source>
</evidence>
<feature type="domain" description="HTH tetR-type" evidence="4">
    <location>
        <begin position="30"/>
        <end position="91"/>
    </location>
</feature>
<evidence type="ECO:0000256" key="2">
    <source>
        <dbReference type="PROSITE-ProRule" id="PRU00335"/>
    </source>
</evidence>
<name>A0A4R2N3N5_9BURK</name>
<dbReference type="PROSITE" id="PS50977">
    <property type="entry name" value="HTH_TETR_2"/>
    <property type="match status" value="1"/>
</dbReference>
<dbReference type="GO" id="GO:0003677">
    <property type="term" value="F:DNA binding"/>
    <property type="evidence" value="ECO:0007669"/>
    <property type="project" value="UniProtKB-UniRule"/>
</dbReference>
<evidence type="ECO:0000259" key="4">
    <source>
        <dbReference type="PROSITE" id="PS50977"/>
    </source>
</evidence>
<dbReference type="SUPFAM" id="SSF46689">
    <property type="entry name" value="Homeodomain-like"/>
    <property type="match status" value="1"/>
</dbReference>
<sequence length="241" mass="26928">MDAHLPPIDPIKDQHPLGDHRRRVARERRERMRERLIAATMDAYRKSAGKRRPVIDDVIRAANVSRGTFYKYFDTLDEVLAEIGRTTASEMLQSFERLFEPLDDGAVMLATGPLMALARAAMDPAHGAIVSHADLVDRINGDDPRRQLAFRSLNYGHEQGVFQFDSIEAAFDLVIGTSVEGARRISRTGQLNGACIRETVVMILLGLGMKLPAARIAVAIAWQRLQDASEHLHWWKPVAPA</sequence>
<dbReference type="OrthoDB" id="9809772at2"/>
<evidence type="ECO:0000313" key="5">
    <source>
        <dbReference type="EMBL" id="TCP14687.1"/>
    </source>
</evidence>
<comment type="caution">
    <text evidence="5">The sequence shown here is derived from an EMBL/GenBank/DDBJ whole genome shotgun (WGS) entry which is preliminary data.</text>
</comment>
<feature type="DNA-binding region" description="H-T-H motif" evidence="2">
    <location>
        <begin position="54"/>
        <end position="73"/>
    </location>
</feature>
<accession>A0A4R2N3N5</accession>
<feature type="compositionally biased region" description="Basic and acidic residues" evidence="3">
    <location>
        <begin position="10"/>
        <end position="19"/>
    </location>
</feature>
<proteinExistence type="predicted"/>
<feature type="region of interest" description="Disordered" evidence="3">
    <location>
        <begin position="1"/>
        <end position="29"/>
    </location>
</feature>
<organism evidence="5 6">
    <name type="scientific">Simplicispira metamorpha</name>
    <dbReference type="NCBI Taxonomy" id="80881"/>
    <lineage>
        <taxon>Bacteria</taxon>
        <taxon>Pseudomonadati</taxon>
        <taxon>Pseudomonadota</taxon>
        <taxon>Betaproteobacteria</taxon>
        <taxon>Burkholderiales</taxon>
        <taxon>Comamonadaceae</taxon>
        <taxon>Simplicispira</taxon>
    </lineage>
</organism>
<dbReference type="EMBL" id="SLXH01000028">
    <property type="protein sequence ID" value="TCP14687.1"/>
    <property type="molecule type" value="Genomic_DNA"/>
</dbReference>
<reference evidence="5 6" key="1">
    <citation type="submission" date="2019-03" db="EMBL/GenBank/DDBJ databases">
        <title>Genomic Encyclopedia of Type Strains, Phase IV (KMG-IV): sequencing the most valuable type-strain genomes for metagenomic binning, comparative biology and taxonomic classification.</title>
        <authorList>
            <person name="Goeker M."/>
        </authorList>
    </citation>
    <scope>NUCLEOTIDE SEQUENCE [LARGE SCALE GENOMIC DNA]</scope>
    <source>
        <strain evidence="5 6">DSM 1837</strain>
    </source>
</reference>